<protein>
    <submittedName>
        <fullName evidence="1">Uncharacterized protein</fullName>
    </submittedName>
</protein>
<dbReference type="RefSeq" id="XP_062745226.1">
    <property type="nucleotide sequence ID" value="XM_062883569.1"/>
</dbReference>
<proteinExistence type="predicted"/>
<keyword evidence="2" id="KW-1185">Reference proteome</keyword>
<dbReference type="GeneID" id="87903203"/>
<evidence type="ECO:0000313" key="1">
    <source>
        <dbReference type="EMBL" id="KAK4656251.1"/>
    </source>
</evidence>
<dbReference type="EMBL" id="JAFFHA010000005">
    <property type="protein sequence ID" value="KAK4656251.1"/>
    <property type="molecule type" value="Genomic_DNA"/>
</dbReference>
<evidence type="ECO:0000313" key="2">
    <source>
        <dbReference type="Proteomes" id="UP001323405"/>
    </source>
</evidence>
<dbReference type="Proteomes" id="UP001323405">
    <property type="component" value="Unassembled WGS sequence"/>
</dbReference>
<comment type="caution">
    <text evidence="1">The sequence shown here is derived from an EMBL/GenBank/DDBJ whole genome shotgun (WGS) entry which is preliminary data.</text>
</comment>
<organism evidence="1 2">
    <name type="scientific">Podospora pseudocomata</name>
    <dbReference type="NCBI Taxonomy" id="2093779"/>
    <lineage>
        <taxon>Eukaryota</taxon>
        <taxon>Fungi</taxon>
        <taxon>Dikarya</taxon>
        <taxon>Ascomycota</taxon>
        <taxon>Pezizomycotina</taxon>
        <taxon>Sordariomycetes</taxon>
        <taxon>Sordariomycetidae</taxon>
        <taxon>Sordariales</taxon>
        <taxon>Podosporaceae</taxon>
        <taxon>Podospora</taxon>
    </lineage>
</organism>
<accession>A0ABR0GKI1</accession>
<name>A0ABR0GKI1_9PEZI</name>
<gene>
    <name evidence="1" type="ORF">QC762_0058440</name>
</gene>
<sequence>MENYLSGADTPPQKRGANKAGHILGGIMKTSGNKLWAATDPLSSNMAAHAWKPSRRSFLLQPRSALVIPGIPPPPRVIPICNLSQTMYSQASMYRRLQHVFGLVYARYGIIRHHGSP</sequence>
<reference evidence="1 2" key="1">
    <citation type="journal article" date="2023" name="bioRxiv">
        <title>High-quality genome assemblies of four members of thePodospora anserinaspecies complex.</title>
        <authorList>
            <person name="Ament-Velasquez S.L."/>
            <person name="Vogan A.A."/>
            <person name="Wallerman O."/>
            <person name="Hartmann F."/>
            <person name="Gautier V."/>
            <person name="Silar P."/>
            <person name="Giraud T."/>
            <person name="Johannesson H."/>
        </authorList>
    </citation>
    <scope>NUCLEOTIDE SEQUENCE [LARGE SCALE GENOMIC DNA]</scope>
    <source>
        <strain evidence="1 2">CBS 415.72m</strain>
    </source>
</reference>